<dbReference type="InterPro" id="IPR036097">
    <property type="entry name" value="HisK_dim/P_sf"/>
</dbReference>
<evidence type="ECO:0000256" key="5">
    <source>
        <dbReference type="ARBA" id="ARBA00022741"/>
    </source>
</evidence>
<dbReference type="Pfam" id="PF00512">
    <property type="entry name" value="HisKA"/>
    <property type="match status" value="1"/>
</dbReference>
<dbReference type="EMBL" id="RRCF01000002">
    <property type="protein sequence ID" value="RRJ21394.1"/>
    <property type="molecule type" value="Genomic_DNA"/>
</dbReference>
<dbReference type="SMART" id="SM00387">
    <property type="entry name" value="HATPase_c"/>
    <property type="match status" value="1"/>
</dbReference>
<evidence type="ECO:0000256" key="1">
    <source>
        <dbReference type="ARBA" id="ARBA00000085"/>
    </source>
</evidence>
<dbReference type="Pfam" id="PF02518">
    <property type="entry name" value="HATPase_c"/>
    <property type="match status" value="1"/>
</dbReference>
<dbReference type="PANTHER" id="PTHR42878:SF7">
    <property type="entry name" value="SENSOR HISTIDINE KINASE GLRK"/>
    <property type="match status" value="1"/>
</dbReference>
<name>A0A3P3QJQ4_9GAMM</name>
<dbReference type="GO" id="GO:0005524">
    <property type="term" value="F:ATP binding"/>
    <property type="evidence" value="ECO:0007669"/>
    <property type="project" value="UniProtKB-KW"/>
</dbReference>
<sequence>MRMPVQPASLRQFVLLSFFMALIPLGVLLWQSHSALSDVSRYAIAEAESSVANVRRAENMQKLVNDIERSVLQFSILKTDALSQLAATHLNNYQQNLGSVCLNLAQPVLCAQQQKQLELLFDSYLHESNEELSPILQKIRQQQVQLTQVIWALLEQRLQQQQVYAEEAQSHLAWQTVALVVLTLLLVLWASARITAPVKMLDTMIRSIGQASHHFPHDKVDGPRELTELGEQLRWLASRLQQLEALRLILLRHASHELKTPLSSIREGCALLSEQLVGPLNAQQMEVVSLLNGSADRLSVLTEQLLDYNKLLQQAKPEFGWHDSHTLLQNCFNDHALSLQQREQKIVLDCQLPRIYTDSMLFRRILDNLINNAQAYGAEGSNVWVNLRQHDKFMLLDVANNGTPIPAELRAKLFEPFQRGKAPRFDAVQGSGLGLSIVADCARLLGGLAEIIDVNYADVCIQVRLPLVEDAV</sequence>
<evidence type="ECO:0000256" key="3">
    <source>
        <dbReference type="ARBA" id="ARBA00022553"/>
    </source>
</evidence>
<dbReference type="GO" id="GO:0007234">
    <property type="term" value="P:osmosensory signaling via phosphorelay pathway"/>
    <property type="evidence" value="ECO:0007669"/>
    <property type="project" value="TreeGrafter"/>
</dbReference>
<dbReference type="Proteomes" id="UP000276260">
    <property type="component" value="Unassembled WGS sequence"/>
</dbReference>
<dbReference type="AlphaFoldDB" id="A0A3P3QJQ4"/>
<evidence type="ECO:0000256" key="6">
    <source>
        <dbReference type="ARBA" id="ARBA00022777"/>
    </source>
</evidence>
<proteinExistence type="predicted"/>
<evidence type="ECO:0000256" key="8">
    <source>
        <dbReference type="ARBA" id="ARBA00023012"/>
    </source>
</evidence>
<comment type="caution">
    <text evidence="10">The sequence shown here is derived from an EMBL/GenBank/DDBJ whole genome shotgun (WGS) entry which is preliminary data.</text>
</comment>
<dbReference type="GO" id="GO:0000155">
    <property type="term" value="F:phosphorelay sensor kinase activity"/>
    <property type="evidence" value="ECO:0007669"/>
    <property type="project" value="InterPro"/>
</dbReference>
<keyword evidence="7" id="KW-0067">ATP-binding</keyword>
<keyword evidence="4" id="KW-0808">Transferase</keyword>
<comment type="catalytic activity">
    <reaction evidence="1">
        <text>ATP + protein L-histidine = ADP + protein N-phospho-L-histidine.</text>
        <dbReference type="EC" id="2.7.13.3"/>
    </reaction>
</comment>
<keyword evidence="6 10" id="KW-0418">Kinase</keyword>
<evidence type="ECO:0000259" key="9">
    <source>
        <dbReference type="PROSITE" id="PS50109"/>
    </source>
</evidence>
<dbReference type="RefSeq" id="WP_046521363.1">
    <property type="nucleotide sequence ID" value="NZ_LAVS01000096.1"/>
</dbReference>
<dbReference type="InterPro" id="IPR003661">
    <property type="entry name" value="HisK_dim/P_dom"/>
</dbReference>
<keyword evidence="8" id="KW-0902">Two-component regulatory system</keyword>
<dbReference type="PROSITE" id="PS50109">
    <property type="entry name" value="HIS_KIN"/>
    <property type="match status" value="1"/>
</dbReference>
<dbReference type="CDD" id="cd00082">
    <property type="entry name" value="HisKA"/>
    <property type="match status" value="1"/>
</dbReference>
<dbReference type="Gene3D" id="3.30.565.10">
    <property type="entry name" value="Histidine kinase-like ATPase, C-terminal domain"/>
    <property type="match status" value="1"/>
</dbReference>
<evidence type="ECO:0000313" key="10">
    <source>
        <dbReference type="EMBL" id="RRJ21394.1"/>
    </source>
</evidence>
<dbReference type="InterPro" id="IPR004358">
    <property type="entry name" value="Sig_transdc_His_kin-like_C"/>
</dbReference>
<keyword evidence="3" id="KW-0597">Phosphoprotein</keyword>
<gene>
    <name evidence="10" type="ORF">EIK76_10985</name>
</gene>
<dbReference type="InterPro" id="IPR036890">
    <property type="entry name" value="HATPase_C_sf"/>
</dbReference>
<dbReference type="InterPro" id="IPR003594">
    <property type="entry name" value="HATPase_dom"/>
</dbReference>
<dbReference type="PANTHER" id="PTHR42878">
    <property type="entry name" value="TWO-COMPONENT HISTIDINE KINASE"/>
    <property type="match status" value="1"/>
</dbReference>
<dbReference type="Gene3D" id="1.10.287.130">
    <property type="match status" value="1"/>
</dbReference>
<dbReference type="InterPro" id="IPR005467">
    <property type="entry name" value="His_kinase_dom"/>
</dbReference>
<dbReference type="Gene3D" id="6.10.340.10">
    <property type="match status" value="1"/>
</dbReference>
<feature type="domain" description="Histidine kinase" evidence="9">
    <location>
        <begin position="253"/>
        <end position="469"/>
    </location>
</feature>
<dbReference type="GO" id="GO:0000156">
    <property type="term" value="F:phosphorelay response regulator activity"/>
    <property type="evidence" value="ECO:0007669"/>
    <property type="project" value="TreeGrafter"/>
</dbReference>
<evidence type="ECO:0000256" key="4">
    <source>
        <dbReference type="ARBA" id="ARBA00022679"/>
    </source>
</evidence>
<dbReference type="PRINTS" id="PR00344">
    <property type="entry name" value="BCTRLSENSOR"/>
</dbReference>
<accession>A0A3P3QJQ4</accession>
<organism evidence="10 11">
    <name type="scientific">Rheinheimera mesophila</name>
    <dbReference type="NCBI Taxonomy" id="1547515"/>
    <lineage>
        <taxon>Bacteria</taxon>
        <taxon>Pseudomonadati</taxon>
        <taxon>Pseudomonadota</taxon>
        <taxon>Gammaproteobacteria</taxon>
        <taxon>Chromatiales</taxon>
        <taxon>Chromatiaceae</taxon>
        <taxon>Rheinheimera</taxon>
    </lineage>
</organism>
<keyword evidence="5" id="KW-0547">Nucleotide-binding</keyword>
<protein>
    <recommendedName>
        <fullName evidence="2">histidine kinase</fullName>
        <ecNumber evidence="2">2.7.13.3</ecNumber>
    </recommendedName>
</protein>
<keyword evidence="11" id="KW-1185">Reference proteome</keyword>
<dbReference type="SUPFAM" id="SSF47384">
    <property type="entry name" value="Homodimeric domain of signal transducing histidine kinase"/>
    <property type="match status" value="1"/>
</dbReference>
<dbReference type="SUPFAM" id="SSF55874">
    <property type="entry name" value="ATPase domain of HSP90 chaperone/DNA topoisomerase II/histidine kinase"/>
    <property type="match status" value="1"/>
</dbReference>
<dbReference type="InterPro" id="IPR050351">
    <property type="entry name" value="BphY/WalK/GraS-like"/>
</dbReference>
<evidence type="ECO:0000313" key="11">
    <source>
        <dbReference type="Proteomes" id="UP000276260"/>
    </source>
</evidence>
<dbReference type="GO" id="GO:0030295">
    <property type="term" value="F:protein kinase activator activity"/>
    <property type="evidence" value="ECO:0007669"/>
    <property type="project" value="TreeGrafter"/>
</dbReference>
<evidence type="ECO:0000256" key="2">
    <source>
        <dbReference type="ARBA" id="ARBA00012438"/>
    </source>
</evidence>
<dbReference type="OrthoDB" id="9804645at2"/>
<dbReference type="EC" id="2.7.13.3" evidence="2"/>
<evidence type="ECO:0000256" key="7">
    <source>
        <dbReference type="ARBA" id="ARBA00022840"/>
    </source>
</evidence>
<dbReference type="SMART" id="SM00388">
    <property type="entry name" value="HisKA"/>
    <property type="match status" value="1"/>
</dbReference>
<reference evidence="10 11" key="1">
    <citation type="submission" date="2018-11" db="EMBL/GenBank/DDBJ databases">
        <title>Draft genome analysis of Rheinheimera mesophila isolated from an industrial waste site.</title>
        <authorList>
            <person name="Yu Q."/>
            <person name="Qi Y."/>
            <person name="Zhang H."/>
            <person name="Lu Y."/>
            <person name="Pu J."/>
        </authorList>
    </citation>
    <scope>NUCLEOTIDE SEQUENCE [LARGE SCALE GENOMIC DNA]</scope>
    <source>
        <strain evidence="10 11">IITR13</strain>
    </source>
</reference>